<accession>A0A2B7YBQ3</accession>
<keyword evidence="3" id="KW-1185">Reference proteome</keyword>
<name>A0A2B7YBQ3_POLH7</name>
<dbReference type="Proteomes" id="UP000224634">
    <property type="component" value="Unassembled WGS sequence"/>
</dbReference>
<feature type="compositionally biased region" description="Basic and acidic residues" evidence="1">
    <location>
        <begin position="721"/>
        <end position="731"/>
    </location>
</feature>
<evidence type="ECO:0008006" key="4">
    <source>
        <dbReference type="Google" id="ProtNLM"/>
    </source>
</evidence>
<organism evidence="2 3">
    <name type="scientific">Polytolypa hystricis (strain UAMH7299)</name>
    <dbReference type="NCBI Taxonomy" id="1447883"/>
    <lineage>
        <taxon>Eukaryota</taxon>
        <taxon>Fungi</taxon>
        <taxon>Dikarya</taxon>
        <taxon>Ascomycota</taxon>
        <taxon>Pezizomycotina</taxon>
        <taxon>Eurotiomycetes</taxon>
        <taxon>Eurotiomycetidae</taxon>
        <taxon>Onygenales</taxon>
        <taxon>Onygenales incertae sedis</taxon>
        <taxon>Polytolypa</taxon>
    </lineage>
</organism>
<evidence type="ECO:0000256" key="1">
    <source>
        <dbReference type="SAM" id="MobiDB-lite"/>
    </source>
</evidence>
<protein>
    <recommendedName>
        <fullName evidence="4">MULE transposase domain-containing protein</fullName>
    </recommendedName>
</protein>
<feature type="compositionally biased region" description="Polar residues" evidence="1">
    <location>
        <begin position="709"/>
        <end position="720"/>
    </location>
</feature>
<dbReference type="OrthoDB" id="4494726at2759"/>
<comment type="caution">
    <text evidence="2">The sequence shown here is derived from an EMBL/GenBank/DDBJ whole genome shotgun (WGS) entry which is preliminary data.</text>
</comment>
<dbReference type="AlphaFoldDB" id="A0A2B7YBQ3"/>
<gene>
    <name evidence="2" type="ORF">AJ80_04293</name>
</gene>
<proteinExistence type="predicted"/>
<evidence type="ECO:0000313" key="3">
    <source>
        <dbReference type="Proteomes" id="UP000224634"/>
    </source>
</evidence>
<feature type="region of interest" description="Disordered" evidence="1">
    <location>
        <begin position="694"/>
        <end position="731"/>
    </location>
</feature>
<reference evidence="2 3" key="1">
    <citation type="submission" date="2017-10" db="EMBL/GenBank/DDBJ databases">
        <title>Comparative genomics in systemic dimorphic fungi from Ajellomycetaceae.</title>
        <authorList>
            <person name="Munoz J.F."/>
            <person name="Mcewen J.G."/>
            <person name="Clay O.K."/>
            <person name="Cuomo C.A."/>
        </authorList>
    </citation>
    <scope>NUCLEOTIDE SEQUENCE [LARGE SCALE GENOMIC DNA]</scope>
    <source>
        <strain evidence="2 3">UAMH7299</strain>
    </source>
</reference>
<evidence type="ECO:0000313" key="2">
    <source>
        <dbReference type="EMBL" id="PGH18966.1"/>
    </source>
</evidence>
<dbReference type="EMBL" id="PDNA01000053">
    <property type="protein sequence ID" value="PGH18966.1"/>
    <property type="molecule type" value="Genomic_DNA"/>
</dbReference>
<sequence>MEGSYDVLNDLDIQEEIHSDSVVDSTPQEPETHRENLIPLTAATTHPIRTLEIEYTQDLLEYPKSHEQGYTYVVQTGTLDAENVKLLMDDIQYSKAQVHPPKEIWCSFLQTRVTKYKYKCSGLKICEYLDENLRYNNHTEVTEELWNTIQAGRRAIQLVETDITKRNALSFARSIKQLFATGCACHEATATCKPKFGRHQYPDVTGLYRAFITCINASGQDASAHFYRSPHGHTQLDISFLAEIFEQELFLPTEKCGVMDQTRSNRKNCVVFHIMIPLNLSSCQYMLFTSHGQHKHPPPPPNKPPATIMQRIYTLIAEMQNPSLKLSTFLTSPALSEFCQRYNSQSLAEIHQSFVNMDRFRTIIQKQRLLAYPAGQDYNGMLFELDRNENLKAYVCEIFHDEEGLMVVCMYKEQADLLLTLSSFEIDMSYKRIKSKKMNEVVFATYIQDHGKIITLCRVFTEQENPLGFYRLFKRVFKIVAELTSKEVLFYYLHNQGLHALIVDMCQKQMTGLARYLAEIDPENRPYSWQLSNILIFCRVHFYRSIDNTVGTQNKGIGVWNRMASLLDCESEEAYNTLCCLLLEEENKKVRDWVKHKRNRVIAAGINKYCSLISHSIYNSVRSHTNAAEQTHNKSYAFGKGQSLVAALLSAWKLDKRDILQYQARKDHGIHHGYRTDSMEANYARHVMREERVKRKHTEIQGLDGNDSEYLTTDYQSARQSIERTPTRQAR</sequence>